<evidence type="ECO:0008006" key="3">
    <source>
        <dbReference type="Google" id="ProtNLM"/>
    </source>
</evidence>
<keyword evidence="1" id="KW-1133">Transmembrane helix</keyword>
<evidence type="ECO:0000313" key="2">
    <source>
        <dbReference type="EMBL" id="ETV71425.1"/>
    </source>
</evidence>
<dbReference type="Gene3D" id="3.40.50.2000">
    <property type="entry name" value="Glycogen Phosphorylase B"/>
    <property type="match status" value="1"/>
</dbReference>
<sequence length="476" mass="54235">MTATGLKPLSFRWILMGCIGALVLFQSVDVFLTYRATSLLSRSKLRHAIRPLVAPQEDDLLHMNELMTECLTRGDAIVSSRYMQPPLWRESDTKDILAEVMRCPEAEVFLPIGIRSYGYCEDAMAYVKFLETRAMPMWVYEIDFHIDGKTYSYHDLCPHTAVILMNHYWDGLPDRHDFPSTKKLILMPNVEMYDLKASHYHRVDYVLAKTKDAYQRITQWYDRDDNNRRNTSVYYTSHTTSDPTVLAKEAAKADPVTYTAAPRNWENLTFFHANGHSTLKNTIELLDCWSSRPDFPPISIYSSDGGSNDTYWRHLRDGRPMLNVQYHNGVFVTPPMYGKMMLETSAIVCPSISEGFGHYINQARAAGALVLTTDGAPMNEFIDEASGVLITGVGARWNWDKTIMGSGTEFNVEHELICDTVDRVLALTPAERSTRAANGQTRYHEQQAYFKAAMAKFRRLLRQELTPGRTTSSGLQ</sequence>
<dbReference type="GeneID" id="20815304"/>
<dbReference type="OrthoDB" id="2100592at2759"/>
<evidence type="ECO:0000256" key="1">
    <source>
        <dbReference type="SAM" id="Phobius"/>
    </source>
</evidence>
<dbReference type="EMBL" id="KI913160">
    <property type="protein sequence ID" value="ETV71425.1"/>
    <property type="molecule type" value="Genomic_DNA"/>
</dbReference>
<dbReference type="VEuPathDB" id="FungiDB:H257_13308"/>
<accession>W4FV87</accession>
<dbReference type="AlphaFoldDB" id="W4FV87"/>
<name>W4FV87_APHAT</name>
<organism evidence="2">
    <name type="scientific">Aphanomyces astaci</name>
    <name type="common">Crayfish plague agent</name>
    <dbReference type="NCBI Taxonomy" id="112090"/>
    <lineage>
        <taxon>Eukaryota</taxon>
        <taxon>Sar</taxon>
        <taxon>Stramenopiles</taxon>
        <taxon>Oomycota</taxon>
        <taxon>Saprolegniomycetes</taxon>
        <taxon>Saprolegniales</taxon>
        <taxon>Verrucalvaceae</taxon>
        <taxon>Aphanomyces</taxon>
    </lineage>
</organism>
<dbReference type="RefSeq" id="XP_009839090.1">
    <property type="nucleotide sequence ID" value="XM_009840788.1"/>
</dbReference>
<keyword evidence="1" id="KW-0812">Transmembrane</keyword>
<protein>
    <recommendedName>
        <fullName evidence="3">Glycosyl transferase family 1 domain-containing protein</fullName>
    </recommendedName>
</protein>
<keyword evidence="1" id="KW-0472">Membrane</keyword>
<proteinExistence type="predicted"/>
<dbReference type="SUPFAM" id="SSF53756">
    <property type="entry name" value="UDP-Glycosyltransferase/glycogen phosphorylase"/>
    <property type="match status" value="1"/>
</dbReference>
<reference evidence="2" key="1">
    <citation type="submission" date="2013-12" db="EMBL/GenBank/DDBJ databases">
        <title>The Genome Sequence of Aphanomyces astaci APO3.</title>
        <authorList>
            <consortium name="The Broad Institute Genomics Platform"/>
            <person name="Russ C."/>
            <person name="Tyler B."/>
            <person name="van West P."/>
            <person name="Dieguez-Uribeondo J."/>
            <person name="Young S.K."/>
            <person name="Zeng Q."/>
            <person name="Gargeya S."/>
            <person name="Fitzgerald M."/>
            <person name="Abouelleil A."/>
            <person name="Alvarado L."/>
            <person name="Chapman S.B."/>
            <person name="Gainer-Dewar J."/>
            <person name="Goldberg J."/>
            <person name="Griggs A."/>
            <person name="Gujja S."/>
            <person name="Hansen M."/>
            <person name="Howarth C."/>
            <person name="Imamovic A."/>
            <person name="Ireland A."/>
            <person name="Larimer J."/>
            <person name="McCowan C."/>
            <person name="Murphy C."/>
            <person name="Pearson M."/>
            <person name="Poon T.W."/>
            <person name="Priest M."/>
            <person name="Roberts A."/>
            <person name="Saif S."/>
            <person name="Shea T."/>
            <person name="Sykes S."/>
            <person name="Wortman J."/>
            <person name="Nusbaum C."/>
            <person name="Birren B."/>
        </authorList>
    </citation>
    <scope>NUCLEOTIDE SEQUENCE [LARGE SCALE GENOMIC DNA]</scope>
    <source>
        <strain evidence="2">APO3</strain>
    </source>
</reference>
<feature type="transmembrane region" description="Helical" evidence="1">
    <location>
        <begin position="12"/>
        <end position="34"/>
    </location>
</feature>
<gene>
    <name evidence="2" type="ORF">H257_13308</name>
</gene>